<dbReference type="VEuPathDB" id="FungiDB:CIHG_05855"/>
<accession>A0A0J8RTG9</accession>
<evidence type="ECO:0000313" key="2">
    <source>
        <dbReference type="Proteomes" id="UP000054563"/>
    </source>
</evidence>
<name>A0A0J8RTG9_COCIT</name>
<gene>
    <name evidence="1" type="ORF">CIHG_05855</name>
</gene>
<dbReference type="EMBL" id="DS017002">
    <property type="protein sequence ID" value="KMU88087.1"/>
    <property type="molecule type" value="Genomic_DNA"/>
</dbReference>
<dbReference type="Proteomes" id="UP000054563">
    <property type="component" value="Unassembled WGS sequence"/>
</dbReference>
<protein>
    <submittedName>
        <fullName evidence="1">Uncharacterized protein</fullName>
    </submittedName>
</protein>
<organism evidence="1 2">
    <name type="scientific">Coccidioides immitis H538.4</name>
    <dbReference type="NCBI Taxonomy" id="396776"/>
    <lineage>
        <taxon>Eukaryota</taxon>
        <taxon>Fungi</taxon>
        <taxon>Dikarya</taxon>
        <taxon>Ascomycota</taxon>
        <taxon>Pezizomycotina</taxon>
        <taxon>Eurotiomycetes</taxon>
        <taxon>Eurotiomycetidae</taxon>
        <taxon>Onygenales</taxon>
        <taxon>Onygenaceae</taxon>
        <taxon>Coccidioides</taxon>
    </lineage>
</organism>
<dbReference type="AlphaFoldDB" id="A0A0J8RTG9"/>
<reference evidence="2" key="1">
    <citation type="journal article" date="2010" name="Genome Res.">
        <title>Population genomic sequencing of Coccidioides fungi reveals recent hybridization and transposon control.</title>
        <authorList>
            <person name="Neafsey D.E."/>
            <person name="Barker B.M."/>
            <person name="Sharpton T.J."/>
            <person name="Stajich J.E."/>
            <person name="Park D.J."/>
            <person name="Whiston E."/>
            <person name="Hung C.-Y."/>
            <person name="McMahan C."/>
            <person name="White J."/>
            <person name="Sykes S."/>
            <person name="Heiman D."/>
            <person name="Young S."/>
            <person name="Zeng Q."/>
            <person name="Abouelleil A."/>
            <person name="Aftuck L."/>
            <person name="Bessette D."/>
            <person name="Brown A."/>
            <person name="FitzGerald M."/>
            <person name="Lui A."/>
            <person name="Macdonald J.P."/>
            <person name="Priest M."/>
            <person name="Orbach M.J."/>
            <person name="Galgiani J.N."/>
            <person name="Kirkland T.N."/>
            <person name="Cole G.T."/>
            <person name="Birren B.W."/>
            <person name="Henn M.R."/>
            <person name="Taylor J.W."/>
            <person name="Rounsley S.D."/>
        </authorList>
    </citation>
    <scope>NUCLEOTIDE SEQUENCE [LARGE SCALE GENOMIC DNA]</scope>
    <source>
        <strain evidence="2">H538.4</strain>
    </source>
</reference>
<sequence>MMQRVSAIGRMRTFKWMGCRLHSLSRTTLSDCDVYWMGCKKRVTPIGSSFIPVKGSLRMMPSASEKARLILPAYGTYSTVNCVGVIRTLNSLSIATVLRILAGGCSPRIIDLHTSSSIAHANVSSTSSFEFLFPLLHRFDFGSFTHQCAKQTVKCSFSDLPVWLKAGRFTFD</sequence>
<evidence type="ECO:0000313" key="1">
    <source>
        <dbReference type="EMBL" id="KMU88087.1"/>
    </source>
</evidence>
<proteinExistence type="predicted"/>